<feature type="compositionally biased region" description="Polar residues" evidence="1">
    <location>
        <begin position="42"/>
        <end position="55"/>
    </location>
</feature>
<evidence type="ECO:0008006" key="4">
    <source>
        <dbReference type="Google" id="ProtNLM"/>
    </source>
</evidence>
<proteinExistence type="predicted"/>
<evidence type="ECO:0000256" key="1">
    <source>
        <dbReference type="SAM" id="MobiDB-lite"/>
    </source>
</evidence>
<gene>
    <name evidence="3" type="ORF">Tci_026421</name>
</gene>
<evidence type="ECO:0000313" key="3">
    <source>
        <dbReference type="EMBL" id="GEU54443.1"/>
    </source>
</evidence>
<reference evidence="3" key="1">
    <citation type="journal article" date="2019" name="Sci. Rep.">
        <title>Draft genome of Tanacetum cinerariifolium, the natural source of mosquito coil.</title>
        <authorList>
            <person name="Yamashiro T."/>
            <person name="Shiraishi A."/>
            <person name="Satake H."/>
            <person name="Nakayama K."/>
        </authorList>
    </citation>
    <scope>NUCLEOTIDE SEQUENCE</scope>
</reference>
<dbReference type="AlphaFoldDB" id="A0A6L2KXP2"/>
<feature type="chain" id="PRO_5026659149" description="Transmembrane protein" evidence="2">
    <location>
        <begin position="27"/>
        <end position="88"/>
    </location>
</feature>
<sequence>MKTQHFLSHILLIGLLLLPSFHNALPSTVYETKSVHFKIRTAQHNSKPGSIYSSTPREEKKVYKQPSGPNPVGNNRPPTRRLVEGTRS</sequence>
<keyword evidence="2" id="KW-0732">Signal</keyword>
<organism evidence="3">
    <name type="scientific">Tanacetum cinerariifolium</name>
    <name type="common">Dalmatian daisy</name>
    <name type="synonym">Chrysanthemum cinerariifolium</name>
    <dbReference type="NCBI Taxonomy" id="118510"/>
    <lineage>
        <taxon>Eukaryota</taxon>
        <taxon>Viridiplantae</taxon>
        <taxon>Streptophyta</taxon>
        <taxon>Embryophyta</taxon>
        <taxon>Tracheophyta</taxon>
        <taxon>Spermatophyta</taxon>
        <taxon>Magnoliopsida</taxon>
        <taxon>eudicotyledons</taxon>
        <taxon>Gunneridae</taxon>
        <taxon>Pentapetalae</taxon>
        <taxon>asterids</taxon>
        <taxon>campanulids</taxon>
        <taxon>Asterales</taxon>
        <taxon>Asteraceae</taxon>
        <taxon>Asteroideae</taxon>
        <taxon>Anthemideae</taxon>
        <taxon>Anthemidinae</taxon>
        <taxon>Tanacetum</taxon>
    </lineage>
</organism>
<accession>A0A6L2KXP2</accession>
<name>A0A6L2KXP2_TANCI</name>
<protein>
    <recommendedName>
        <fullName evidence="4">Transmembrane protein</fullName>
    </recommendedName>
</protein>
<evidence type="ECO:0000256" key="2">
    <source>
        <dbReference type="SAM" id="SignalP"/>
    </source>
</evidence>
<feature type="region of interest" description="Disordered" evidence="1">
    <location>
        <begin position="41"/>
        <end position="88"/>
    </location>
</feature>
<feature type="signal peptide" evidence="2">
    <location>
        <begin position="1"/>
        <end position="26"/>
    </location>
</feature>
<comment type="caution">
    <text evidence="3">The sequence shown here is derived from an EMBL/GenBank/DDBJ whole genome shotgun (WGS) entry which is preliminary data.</text>
</comment>
<dbReference type="EMBL" id="BKCJ010003332">
    <property type="protein sequence ID" value="GEU54443.1"/>
    <property type="molecule type" value="Genomic_DNA"/>
</dbReference>